<dbReference type="PANTHER" id="PTHR33048">
    <property type="entry name" value="PTH11-LIKE INTEGRAL MEMBRANE PROTEIN (AFU_ORTHOLOGUE AFUA_5G11245)"/>
    <property type="match status" value="1"/>
</dbReference>
<reference evidence="9 10" key="1">
    <citation type="submission" date="2023-01" db="EMBL/GenBank/DDBJ databases">
        <title>Analysis of 21 Apiospora genomes using comparative genomics revels a genus with tremendous synthesis potential of carbohydrate active enzymes and secondary metabolites.</title>
        <authorList>
            <person name="Sorensen T."/>
        </authorList>
    </citation>
    <scope>NUCLEOTIDE SEQUENCE [LARGE SCALE GENOMIC DNA]</scope>
    <source>
        <strain evidence="9 10">CBS 33761</strain>
    </source>
</reference>
<sequence length="372" mass="41601">MDLDQIPSWIDLCMFPAGIPPKDTATDFDKPETLVPVLITICVLMTVVVVVIAPCRLYANRKELHWSDYFMTIALVFSLAHTGLMCAQTKYARHQWDVRACWYNGDYTKILFAQQIILTIVLFFSKVSIFLLFHQIFEVQKPTLMAIRFGIVFTAFLYFTNIPMSAILSAPHVGETWASVLTSGRPQKDLIWGVVQSALGIILDLYIFVLPIPAVVRLQLSKKRKIQILGVFTTALVGVVASVLSLVYRVEAMDTNDGTWKYTALLICSVVENDVAIFVSCAPGFAKFTRLYISEPKIFQSIRSTLFRSKRSKTDSGEKPSVGHIVRPDISKRKPAPRVQAAHDFDMISDDPVYDGTSTVERGYGGTSGLRA</sequence>
<feature type="transmembrane region" description="Helical" evidence="7">
    <location>
        <begin position="145"/>
        <end position="170"/>
    </location>
</feature>
<keyword evidence="3 7" id="KW-1133">Transmembrane helix</keyword>
<evidence type="ECO:0000256" key="6">
    <source>
        <dbReference type="SAM" id="MobiDB-lite"/>
    </source>
</evidence>
<feature type="compositionally biased region" description="Gly residues" evidence="6">
    <location>
        <begin position="363"/>
        <end position="372"/>
    </location>
</feature>
<feature type="transmembrane region" description="Helical" evidence="7">
    <location>
        <begin position="228"/>
        <end position="250"/>
    </location>
</feature>
<feature type="domain" description="Rhodopsin" evidence="8">
    <location>
        <begin position="59"/>
        <end position="287"/>
    </location>
</feature>
<evidence type="ECO:0000259" key="8">
    <source>
        <dbReference type="Pfam" id="PF20684"/>
    </source>
</evidence>
<dbReference type="InterPro" id="IPR049326">
    <property type="entry name" value="Rhodopsin_dom_fungi"/>
</dbReference>
<keyword evidence="2 7" id="KW-0812">Transmembrane</keyword>
<feature type="transmembrane region" description="Helical" evidence="7">
    <location>
        <begin position="262"/>
        <end position="286"/>
    </location>
</feature>
<dbReference type="Pfam" id="PF20684">
    <property type="entry name" value="Fung_rhodopsin"/>
    <property type="match status" value="1"/>
</dbReference>
<evidence type="ECO:0000256" key="7">
    <source>
        <dbReference type="SAM" id="Phobius"/>
    </source>
</evidence>
<gene>
    <name evidence="9" type="ORF">PG993_002313</name>
</gene>
<dbReference type="InterPro" id="IPR052337">
    <property type="entry name" value="SAT4-like"/>
</dbReference>
<feature type="transmembrane region" description="Helical" evidence="7">
    <location>
        <begin position="111"/>
        <end position="133"/>
    </location>
</feature>
<feature type="region of interest" description="Disordered" evidence="6">
    <location>
        <begin position="353"/>
        <end position="372"/>
    </location>
</feature>
<organism evidence="9 10">
    <name type="scientific">Apiospora rasikravindrae</name>
    <dbReference type="NCBI Taxonomy" id="990691"/>
    <lineage>
        <taxon>Eukaryota</taxon>
        <taxon>Fungi</taxon>
        <taxon>Dikarya</taxon>
        <taxon>Ascomycota</taxon>
        <taxon>Pezizomycotina</taxon>
        <taxon>Sordariomycetes</taxon>
        <taxon>Xylariomycetidae</taxon>
        <taxon>Amphisphaeriales</taxon>
        <taxon>Apiosporaceae</taxon>
        <taxon>Apiospora</taxon>
    </lineage>
</organism>
<accession>A0ABR1TYZ3</accession>
<feature type="transmembrane region" description="Helical" evidence="7">
    <location>
        <begin position="190"/>
        <end position="216"/>
    </location>
</feature>
<feature type="region of interest" description="Disordered" evidence="6">
    <location>
        <begin position="310"/>
        <end position="343"/>
    </location>
</feature>
<proteinExistence type="inferred from homology"/>
<comment type="caution">
    <text evidence="9">The sequence shown here is derived from an EMBL/GenBank/DDBJ whole genome shotgun (WGS) entry which is preliminary data.</text>
</comment>
<name>A0ABR1TYZ3_9PEZI</name>
<feature type="transmembrane region" description="Helical" evidence="7">
    <location>
        <begin position="34"/>
        <end position="57"/>
    </location>
</feature>
<feature type="transmembrane region" description="Helical" evidence="7">
    <location>
        <begin position="69"/>
        <end position="91"/>
    </location>
</feature>
<evidence type="ECO:0000256" key="5">
    <source>
        <dbReference type="ARBA" id="ARBA00038359"/>
    </source>
</evidence>
<protein>
    <recommendedName>
        <fullName evidence="8">Rhodopsin domain-containing protein</fullName>
    </recommendedName>
</protein>
<keyword evidence="4 7" id="KW-0472">Membrane</keyword>
<evidence type="ECO:0000313" key="10">
    <source>
        <dbReference type="Proteomes" id="UP001444661"/>
    </source>
</evidence>
<keyword evidence="10" id="KW-1185">Reference proteome</keyword>
<evidence type="ECO:0000256" key="3">
    <source>
        <dbReference type="ARBA" id="ARBA00022989"/>
    </source>
</evidence>
<comment type="similarity">
    <text evidence="5">Belongs to the SAT4 family.</text>
</comment>
<evidence type="ECO:0000256" key="1">
    <source>
        <dbReference type="ARBA" id="ARBA00004141"/>
    </source>
</evidence>
<dbReference type="PANTHER" id="PTHR33048:SF47">
    <property type="entry name" value="INTEGRAL MEMBRANE PROTEIN-RELATED"/>
    <property type="match status" value="1"/>
</dbReference>
<comment type="subcellular location">
    <subcellularLocation>
        <location evidence="1">Membrane</location>
        <topology evidence="1">Multi-pass membrane protein</topology>
    </subcellularLocation>
</comment>
<dbReference type="EMBL" id="JAQQWK010000002">
    <property type="protein sequence ID" value="KAK8050928.1"/>
    <property type="molecule type" value="Genomic_DNA"/>
</dbReference>
<evidence type="ECO:0000256" key="2">
    <source>
        <dbReference type="ARBA" id="ARBA00022692"/>
    </source>
</evidence>
<evidence type="ECO:0000313" key="9">
    <source>
        <dbReference type="EMBL" id="KAK8050928.1"/>
    </source>
</evidence>
<evidence type="ECO:0000256" key="4">
    <source>
        <dbReference type="ARBA" id="ARBA00023136"/>
    </source>
</evidence>
<dbReference type="Proteomes" id="UP001444661">
    <property type="component" value="Unassembled WGS sequence"/>
</dbReference>